<protein>
    <recommendedName>
        <fullName evidence="3">Aspartyl protease</fullName>
    </recommendedName>
</protein>
<dbReference type="Pfam" id="PF13650">
    <property type="entry name" value="Asp_protease_2"/>
    <property type="match status" value="1"/>
</dbReference>
<evidence type="ECO:0008006" key="3">
    <source>
        <dbReference type="Google" id="ProtNLM"/>
    </source>
</evidence>
<accession>A0ABX1W2L5</accession>
<name>A0ABX1W2L5_9SPHI</name>
<organism evidence="1 2">
    <name type="scientific">Mucilaginibacter humi</name>
    <dbReference type="NCBI Taxonomy" id="2732510"/>
    <lineage>
        <taxon>Bacteria</taxon>
        <taxon>Pseudomonadati</taxon>
        <taxon>Bacteroidota</taxon>
        <taxon>Sphingobacteriia</taxon>
        <taxon>Sphingobacteriales</taxon>
        <taxon>Sphingobacteriaceae</taxon>
        <taxon>Mucilaginibacter</taxon>
    </lineage>
</organism>
<comment type="caution">
    <text evidence="1">The sequence shown here is derived from an EMBL/GenBank/DDBJ whole genome shotgun (WGS) entry which is preliminary data.</text>
</comment>
<dbReference type="EMBL" id="JABFCR010000043">
    <property type="protein sequence ID" value="NNU34375.1"/>
    <property type="molecule type" value="Genomic_DNA"/>
</dbReference>
<gene>
    <name evidence="1" type="ORF">HK413_09905</name>
</gene>
<keyword evidence="2" id="KW-1185">Reference proteome</keyword>
<dbReference type="Gene3D" id="2.40.70.10">
    <property type="entry name" value="Acid Proteases"/>
    <property type="match status" value="1"/>
</dbReference>
<proteinExistence type="predicted"/>
<sequence length="214" mass="23772">MVNAQYFTLDGGRSKTIPFELVRNLIVIKVNINNKGPYNFALDTGVGFMLITDPSLLDSLNIPNKRSIKINGFGDGPGFEAFLTPELKVDIDGLISNNVSAAIFKKDAFGLSNYSGRPIHGLIGYEFFSRPAVKISFTDTIMRVSLPKNMRFYKRATKIPISIEDKKPYFTTKVVFADGSEKQSKLIVDLGAGHFISLENVANKATIQKKVYYC</sequence>
<dbReference type="RefSeq" id="WP_175270053.1">
    <property type="nucleotide sequence ID" value="NZ_JABFCR010000043.1"/>
</dbReference>
<dbReference type="Proteomes" id="UP000566071">
    <property type="component" value="Unassembled WGS sequence"/>
</dbReference>
<evidence type="ECO:0000313" key="1">
    <source>
        <dbReference type="EMBL" id="NNU34375.1"/>
    </source>
</evidence>
<dbReference type="InterPro" id="IPR021109">
    <property type="entry name" value="Peptidase_aspartic_dom_sf"/>
</dbReference>
<reference evidence="1 2" key="1">
    <citation type="submission" date="2020-05" db="EMBL/GenBank/DDBJ databases">
        <authorList>
            <person name="Khan S.A."/>
            <person name="Jeon C.O."/>
            <person name="Chun B.H."/>
        </authorList>
    </citation>
    <scope>NUCLEOTIDE SEQUENCE [LARGE SCALE GENOMIC DNA]</scope>
    <source>
        <strain evidence="1 2">S1162</strain>
    </source>
</reference>
<evidence type="ECO:0000313" key="2">
    <source>
        <dbReference type="Proteomes" id="UP000566071"/>
    </source>
</evidence>